<gene>
    <name evidence="1" type="ORF">NTEN_LOCUS16589</name>
</gene>
<feature type="non-terminal residue" evidence="1">
    <location>
        <position position="82"/>
    </location>
</feature>
<dbReference type="Proteomes" id="UP000479000">
    <property type="component" value="Unassembled WGS sequence"/>
</dbReference>
<dbReference type="AlphaFoldDB" id="A0A6H5H6E3"/>
<evidence type="ECO:0000313" key="1">
    <source>
        <dbReference type="EMBL" id="CAB0011681.1"/>
    </source>
</evidence>
<proteinExistence type="predicted"/>
<organism evidence="1 2">
    <name type="scientific">Nesidiocoris tenuis</name>
    <dbReference type="NCBI Taxonomy" id="355587"/>
    <lineage>
        <taxon>Eukaryota</taxon>
        <taxon>Metazoa</taxon>
        <taxon>Ecdysozoa</taxon>
        <taxon>Arthropoda</taxon>
        <taxon>Hexapoda</taxon>
        <taxon>Insecta</taxon>
        <taxon>Pterygota</taxon>
        <taxon>Neoptera</taxon>
        <taxon>Paraneoptera</taxon>
        <taxon>Hemiptera</taxon>
        <taxon>Heteroptera</taxon>
        <taxon>Panheteroptera</taxon>
        <taxon>Cimicomorpha</taxon>
        <taxon>Miridae</taxon>
        <taxon>Dicyphina</taxon>
        <taxon>Nesidiocoris</taxon>
    </lineage>
</organism>
<sequence length="82" mass="9430">MIDHSNRCCPSNHSTLAIADHNYCPTLAADKTVTGRCQFIRRDFYFHQLAIDWREKSESTSSCECANVSAAEVKKKYLRRMT</sequence>
<accession>A0A6H5H6E3</accession>
<protein>
    <submittedName>
        <fullName evidence="1">Uncharacterized protein</fullName>
    </submittedName>
</protein>
<name>A0A6H5H6E3_9HEMI</name>
<keyword evidence="2" id="KW-1185">Reference proteome</keyword>
<reference evidence="1 2" key="1">
    <citation type="submission" date="2020-02" db="EMBL/GenBank/DDBJ databases">
        <authorList>
            <person name="Ferguson B K."/>
        </authorList>
    </citation>
    <scope>NUCLEOTIDE SEQUENCE [LARGE SCALE GENOMIC DNA]</scope>
</reference>
<dbReference type="EMBL" id="CADCXU010024250">
    <property type="protein sequence ID" value="CAB0011681.1"/>
    <property type="molecule type" value="Genomic_DNA"/>
</dbReference>
<evidence type="ECO:0000313" key="2">
    <source>
        <dbReference type="Proteomes" id="UP000479000"/>
    </source>
</evidence>